<dbReference type="Proteomes" id="UP000789595">
    <property type="component" value="Unassembled WGS sequence"/>
</dbReference>
<sequence length="129" mass="13387">MASLEFPAPARAVNEPIAASAPPAPNHPLAARLKPDAGRTAKLQEVRAVYGSGLAMRLAGEDAMASEVARLPGLESSHVLRDTIRGDAESLGFEDVLNLPSEAAEAPKASLHDRAERLYGIGGGGPEII</sequence>
<proteinExistence type="inferred from homology"/>
<dbReference type="GO" id="GO:0005634">
    <property type="term" value="C:nucleus"/>
    <property type="evidence" value="ECO:0007669"/>
    <property type="project" value="TreeGrafter"/>
</dbReference>
<name>A0A7S4E8D0_9STRA</name>
<keyword evidence="5" id="KW-1185">Reference proteome</keyword>
<dbReference type="InterPro" id="IPR008012">
    <property type="entry name" value="Ump1"/>
</dbReference>
<dbReference type="GO" id="GO:0043248">
    <property type="term" value="P:proteasome assembly"/>
    <property type="evidence" value="ECO:0007669"/>
    <property type="project" value="InterPro"/>
</dbReference>
<dbReference type="PANTHER" id="PTHR12828">
    <property type="entry name" value="PROTEASOME MATURATION PROTEIN UMP1"/>
    <property type="match status" value="1"/>
</dbReference>
<dbReference type="PANTHER" id="PTHR12828:SF3">
    <property type="entry name" value="PROTEASOME MATURATION PROTEIN"/>
    <property type="match status" value="1"/>
</dbReference>
<dbReference type="EMBL" id="HBIW01014700">
    <property type="protein sequence ID" value="CAE0697224.1"/>
    <property type="molecule type" value="Transcribed_RNA"/>
</dbReference>
<dbReference type="GO" id="GO:0005737">
    <property type="term" value="C:cytoplasm"/>
    <property type="evidence" value="ECO:0007669"/>
    <property type="project" value="TreeGrafter"/>
</dbReference>
<dbReference type="OrthoDB" id="15001at2759"/>
<evidence type="ECO:0000313" key="4">
    <source>
        <dbReference type="EMBL" id="CAH0371333.1"/>
    </source>
</evidence>
<keyword evidence="1" id="KW-0143">Chaperone</keyword>
<evidence type="ECO:0000256" key="2">
    <source>
        <dbReference type="ARBA" id="ARBA00043974"/>
    </source>
</evidence>
<dbReference type="AlphaFoldDB" id="A0A7S4E8D0"/>
<organism evidence="3">
    <name type="scientific">Pelagomonas calceolata</name>
    <dbReference type="NCBI Taxonomy" id="35677"/>
    <lineage>
        <taxon>Eukaryota</taxon>
        <taxon>Sar</taxon>
        <taxon>Stramenopiles</taxon>
        <taxon>Ochrophyta</taxon>
        <taxon>Pelagophyceae</taxon>
        <taxon>Pelagomonadales</taxon>
        <taxon>Pelagomonadaceae</taxon>
        <taxon>Pelagomonas</taxon>
    </lineage>
</organism>
<reference evidence="3" key="1">
    <citation type="submission" date="2021-01" db="EMBL/GenBank/DDBJ databases">
        <authorList>
            <person name="Corre E."/>
            <person name="Pelletier E."/>
            <person name="Niang G."/>
            <person name="Scheremetjew M."/>
            <person name="Finn R."/>
            <person name="Kale V."/>
            <person name="Holt S."/>
            <person name="Cochrane G."/>
            <person name="Meng A."/>
            <person name="Brown T."/>
            <person name="Cohen L."/>
        </authorList>
    </citation>
    <scope>NUCLEOTIDE SEQUENCE</scope>
    <source>
        <strain evidence="3">CCMP1756</strain>
    </source>
</reference>
<evidence type="ECO:0000313" key="5">
    <source>
        <dbReference type="Proteomes" id="UP000789595"/>
    </source>
</evidence>
<protein>
    <submittedName>
        <fullName evidence="3">Uncharacterized protein</fullName>
    </submittedName>
</protein>
<accession>A0A7S4E8D0</accession>
<evidence type="ECO:0000256" key="1">
    <source>
        <dbReference type="ARBA" id="ARBA00023186"/>
    </source>
</evidence>
<dbReference type="Pfam" id="PF05348">
    <property type="entry name" value="UMP1"/>
    <property type="match status" value="1"/>
</dbReference>
<evidence type="ECO:0000313" key="3">
    <source>
        <dbReference type="EMBL" id="CAE0697224.1"/>
    </source>
</evidence>
<reference evidence="4" key="2">
    <citation type="submission" date="2021-11" db="EMBL/GenBank/DDBJ databases">
        <authorList>
            <consortium name="Genoscope - CEA"/>
            <person name="William W."/>
        </authorList>
    </citation>
    <scope>NUCLEOTIDE SEQUENCE</scope>
</reference>
<gene>
    <name evidence="3" type="ORF">PCAL00307_LOCUS12660</name>
    <name evidence="4" type="ORF">PECAL_3P12680</name>
</gene>
<comment type="similarity">
    <text evidence="2">Belongs to the POMP/UMP1 family.</text>
</comment>
<dbReference type="EMBL" id="CAKKNE010000003">
    <property type="protein sequence ID" value="CAH0371333.1"/>
    <property type="molecule type" value="Genomic_DNA"/>
</dbReference>